<gene>
    <name evidence="2" type="ORF">A2V81_03940</name>
</gene>
<feature type="transmembrane region" description="Helical" evidence="1">
    <location>
        <begin position="45"/>
        <end position="64"/>
    </location>
</feature>
<keyword evidence="1" id="KW-1133">Transmembrane helix</keyword>
<keyword evidence="1" id="KW-0472">Membrane</keyword>
<name>A0A1F4XLT3_9BACT</name>
<reference evidence="2 3" key="1">
    <citation type="journal article" date="2016" name="Nat. Commun.">
        <title>Thousands of microbial genomes shed light on interconnected biogeochemical processes in an aquifer system.</title>
        <authorList>
            <person name="Anantharaman K."/>
            <person name="Brown C.T."/>
            <person name="Hug L.A."/>
            <person name="Sharon I."/>
            <person name="Castelle C.J."/>
            <person name="Probst A.J."/>
            <person name="Thomas B.C."/>
            <person name="Singh A."/>
            <person name="Wilkins M.J."/>
            <person name="Karaoz U."/>
            <person name="Brodie E.L."/>
            <person name="Williams K.H."/>
            <person name="Hubbard S.S."/>
            <person name="Banfield J.F."/>
        </authorList>
    </citation>
    <scope>NUCLEOTIDE SEQUENCE [LARGE SCALE GENOMIC DNA]</scope>
</reference>
<evidence type="ECO:0000313" key="2">
    <source>
        <dbReference type="EMBL" id="OGC82631.1"/>
    </source>
</evidence>
<dbReference type="STRING" id="1817814.A2V81_03940"/>
<evidence type="ECO:0000313" key="3">
    <source>
        <dbReference type="Proteomes" id="UP000177614"/>
    </source>
</evidence>
<proteinExistence type="predicted"/>
<dbReference type="Pfam" id="PF12666">
    <property type="entry name" value="PrgI"/>
    <property type="match status" value="1"/>
</dbReference>
<dbReference type="InterPro" id="IPR024414">
    <property type="entry name" value="Uncharacterised_PrgI"/>
</dbReference>
<keyword evidence="1" id="KW-0812">Transmembrane</keyword>
<feature type="transmembrane region" description="Helical" evidence="1">
    <location>
        <begin position="20"/>
        <end position="39"/>
    </location>
</feature>
<sequence length="166" mass="18725">MAQFKVPQNVQRADTIIGPLTMMQLIIAVVGGGLAYIIYLSLQQPVATILAVIIVSITAAFVLIRIHDMPFWQYLASLLIYILKPRLRVWEKGSGDIPIFERYAIEPVKAKKAEKAKMEEETKKFKNLKELTSVLDTEGQSDMDEATDEELVQAAFKVTSQKKQKK</sequence>
<evidence type="ECO:0000256" key="1">
    <source>
        <dbReference type="SAM" id="Phobius"/>
    </source>
</evidence>
<evidence type="ECO:0008006" key="4">
    <source>
        <dbReference type="Google" id="ProtNLM"/>
    </source>
</evidence>
<dbReference type="Proteomes" id="UP000177614">
    <property type="component" value="Unassembled WGS sequence"/>
</dbReference>
<comment type="caution">
    <text evidence="2">The sequence shown here is derived from an EMBL/GenBank/DDBJ whole genome shotgun (WGS) entry which is preliminary data.</text>
</comment>
<organism evidence="2 3">
    <name type="scientific">Candidatus Abawacabacteria bacterium RBG_16_42_10</name>
    <dbReference type="NCBI Taxonomy" id="1817814"/>
    <lineage>
        <taxon>Bacteria</taxon>
        <taxon>Candidatus Abawacaibacteriota</taxon>
    </lineage>
</organism>
<accession>A0A1F4XLT3</accession>
<protein>
    <recommendedName>
        <fullName evidence="4">PrgI family protein</fullName>
    </recommendedName>
</protein>
<dbReference type="AlphaFoldDB" id="A0A1F4XLT3"/>
<dbReference type="EMBL" id="MEWR01000002">
    <property type="protein sequence ID" value="OGC82631.1"/>
    <property type="molecule type" value="Genomic_DNA"/>
</dbReference>